<dbReference type="Pfam" id="PF07690">
    <property type="entry name" value="MFS_1"/>
    <property type="match status" value="1"/>
</dbReference>
<feature type="transmembrane region" description="Helical" evidence="7">
    <location>
        <begin position="68"/>
        <end position="87"/>
    </location>
</feature>
<feature type="transmembrane region" description="Helical" evidence="7">
    <location>
        <begin position="288"/>
        <end position="308"/>
    </location>
</feature>
<feature type="transmembrane region" description="Helical" evidence="7">
    <location>
        <begin position="198"/>
        <end position="217"/>
    </location>
</feature>
<protein>
    <submittedName>
        <fullName evidence="9">MFS family arabinose efflux permease</fullName>
    </submittedName>
</protein>
<sequence>MLKQPVAEKPASGFQVIEQAGKENNLGRGFYTIMAAQFFSSLADNALLVVAIALLIDLHAPEYLTPMLKFVFVLFYVLLAPLVGAFADSMAKGWVMFISNSIKIIGCALLFFAAHQLSALGAYAVVGLGAAAYSPAKYGILTELLPPEKLVIANGWMEGLTVASIILGTVIGGLLITPSVASILLTANLPLINTAVDASIIVIMLFYIIAAITNLFIPDTGIDHRILKKNPVFLFHDFVRCVKLLWFDKLGQISLAVTTLFWGAGATLQFIVLKWAEVALGYALNKAALLQGVVAIGIALGSVLAAKLVSLRRSLDVIPLGIAMGIVVILIITAQNIWLAVVLLVIIGGLAGFFVVPMNALLQHRGHILMGAGHSIAVQNFNENLGILTMLSLYALLIWFDVHIYTVIALFGLFVSTTMIMVRKWHLSNQSKQDSLHLIGTQKRQF</sequence>
<comment type="subcellular location">
    <subcellularLocation>
        <location evidence="1">Cell membrane</location>
        <topology evidence="1">Multi-pass membrane protein</topology>
    </subcellularLocation>
</comment>
<dbReference type="Gene3D" id="1.20.1250.20">
    <property type="entry name" value="MFS general substrate transporter like domains"/>
    <property type="match status" value="1"/>
</dbReference>
<comment type="caution">
    <text evidence="9">The sequence shown here is derived from an EMBL/GenBank/DDBJ whole genome shotgun (WGS) entry which is preliminary data.</text>
</comment>
<gene>
    <name evidence="9" type="ORF">C8R14_11941</name>
</gene>
<dbReference type="EMBL" id="QICQ01000019">
    <property type="protein sequence ID" value="PXV80125.1"/>
    <property type="molecule type" value="Genomic_DNA"/>
</dbReference>
<evidence type="ECO:0000256" key="3">
    <source>
        <dbReference type="ARBA" id="ARBA00022475"/>
    </source>
</evidence>
<feature type="transmembrane region" description="Helical" evidence="7">
    <location>
        <begin position="338"/>
        <end position="361"/>
    </location>
</feature>
<dbReference type="Proteomes" id="UP000247780">
    <property type="component" value="Unassembled WGS sequence"/>
</dbReference>
<feature type="transmembrane region" description="Helical" evidence="7">
    <location>
        <begin position="30"/>
        <end position="56"/>
    </location>
</feature>
<evidence type="ECO:0000256" key="6">
    <source>
        <dbReference type="ARBA" id="ARBA00023136"/>
    </source>
</evidence>
<dbReference type="PANTHER" id="PTHR43266:SF2">
    <property type="entry name" value="MAJOR FACILITATOR SUPERFAMILY (MFS) PROFILE DOMAIN-CONTAINING PROTEIN"/>
    <property type="match status" value="1"/>
</dbReference>
<feature type="transmembrane region" description="Helical" evidence="7">
    <location>
        <begin position="315"/>
        <end position="332"/>
    </location>
</feature>
<evidence type="ECO:0000313" key="10">
    <source>
        <dbReference type="Proteomes" id="UP000247780"/>
    </source>
</evidence>
<feature type="transmembrane region" description="Helical" evidence="7">
    <location>
        <begin position="381"/>
        <end position="398"/>
    </location>
</feature>
<dbReference type="CDD" id="cd06173">
    <property type="entry name" value="MFS_MefA_like"/>
    <property type="match status" value="1"/>
</dbReference>
<keyword evidence="5 7" id="KW-1133">Transmembrane helix</keyword>
<evidence type="ECO:0000256" key="5">
    <source>
        <dbReference type="ARBA" id="ARBA00022989"/>
    </source>
</evidence>
<organism evidence="9 10">
    <name type="scientific">Nitrosomonas eutropha</name>
    <dbReference type="NCBI Taxonomy" id="916"/>
    <lineage>
        <taxon>Bacteria</taxon>
        <taxon>Pseudomonadati</taxon>
        <taxon>Pseudomonadota</taxon>
        <taxon>Betaproteobacteria</taxon>
        <taxon>Nitrosomonadales</taxon>
        <taxon>Nitrosomonadaceae</taxon>
        <taxon>Nitrosomonas</taxon>
    </lineage>
</organism>
<feature type="domain" description="Major facilitator superfamily (MFS) profile" evidence="8">
    <location>
        <begin position="29"/>
        <end position="424"/>
    </location>
</feature>
<evidence type="ECO:0000256" key="1">
    <source>
        <dbReference type="ARBA" id="ARBA00004651"/>
    </source>
</evidence>
<feature type="transmembrane region" description="Helical" evidence="7">
    <location>
        <begin position="120"/>
        <end position="140"/>
    </location>
</feature>
<dbReference type="SUPFAM" id="SSF103473">
    <property type="entry name" value="MFS general substrate transporter"/>
    <property type="match status" value="1"/>
</dbReference>
<keyword evidence="2" id="KW-0813">Transport</keyword>
<accession>A0ABX5M9J3</accession>
<evidence type="ECO:0000313" key="9">
    <source>
        <dbReference type="EMBL" id="PXV80125.1"/>
    </source>
</evidence>
<keyword evidence="10" id="KW-1185">Reference proteome</keyword>
<feature type="transmembrane region" description="Helical" evidence="7">
    <location>
        <begin position="94"/>
        <end position="114"/>
    </location>
</feature>
<evidence type="ECO:0000256" key="2">
    <source>
        <dbReference type="ARBA" id="ARBA00022448"/>
    </source>
</evidence>
<reference evidence="9 10" key="1">
    <citation type="submission" date="2018-04" db="EMBL/GenBank/DDBJ databases">
        <title>Active sludge and wastewater microbial communities from Klosterneuburg, Austria.</title>
        <authorList>
            <person name="Wagner M."/>
        </authorList>
    </citation>
    <scope>NUCLEOTIDE SEQUENCE [LARGE SCALE GENOMIC DNA]</scope>
    <source>
        <strain evidence="9 10">Nm 57</strain>
    </source>
</reference>
<keyword evidence="3" id="KW-1003">Cell membrane</keyword>
<proteinExistence type="predicted"/>
<evidence type="ECO:0000256" key="7">
    <source>
        <dbReference type="SAM" id="Phobius"/>
    </source>
</evidence>
<feature type="transmembrane region" description="Helical" evidence="7">
    <location>
        <begin position="253"/>
        <end position="276"/>
    </location>
</feature>
<dbReference type="InterPro" id="IPR011701">
    <property type="entry name" value="MFS"/>
</dbReference>
<dbReference type="PANTHER" id="PTHR43266">
    <property type="entry name" value="MACROLIDE-EFFLUX PROTEIN"/>
    <property type="match status" value="1"/>
</dbReference>
<evidence type="ECO:0000259" key="8">
    <source>
        <dbReference type="PROSITE" id="PS50850"/>
    </source>
</evidence>
<feature type="transmembrane region" description="Helical" evidence="7">
    <location>
        <begin position="404"/>
        <end position="422"/>
    </location>
</feature>
<dbReference type="InterPro" id="IPR020846">
    <property type="entry name" value="MFS_dom"/>
</dbReference>
<name>A0ABX5M9J3_9PROT</name>
<evidence type="ECO:0000256" key="4">
    <source>
        <dbReference type="ARBA" id="ARBA00022692"/>
    </source>
</evidence>
<dbReference type="InterPro" id="IPR036259">
    <property type="entry name" value="MFS_trans_sf"/>
</dbReference>
<keyword evidence="6 7" id="KW-0472">Membrane</keyword>
<dbReference type="NCBIfam" id="NF008397">
    <property type="entry name" value="PRK11195.1"/>
    <property type="match status" value="1"/>
</dbReference>
<dbReference type="PROSITE" id="PS50850">
    <property type="entry name" value="MFS"/>
    <property type="match status" value="1"/>
</dbReference>
<feature type="transmembrane region" description="Helical" evidence="7">
    <location>
        <begin position="160"/>
        <end position="186"/>
    </location>
</feature>
<keyword evidence="4 7" id="KW-0812">Transmembrane</keyword>